<evidence type="ECO:0000256" key="4">
    <source>
        <dbReference type="ARBA" id="ARBA00023163"/>
    </source>
</evidence>
<dbReference type="InterPro" id="IPR000792">
    <property type="entry name" value="Tscrpt_reg_LuxR_C"/>
</dbReference>
<dbReference type="SUPFAM" id="SSF52172">
    <property type="entry name" value="CheY-like"/>
    <property type="match status" value="1"/>
</dbReference>
<keyword evidence="3" id="KW-0238">DNA-binding</keyword>
<keyword evidence="2" id="KW-0805">Transcription regulation</keyword>
<dbReference type="RefSeq" id="WP_138197911.1">
    <property type="nucleotide sequence ID" value="NZ_VCIW01000031.1"/>
</dbReference>
<evidence type="ECO:0000313" key="9">
    <source>
        <dbReference type="Proteomes" id="UP000309676"/>
    </source>
</evidence>
<keyword evidence="1 5" id="KW-0597">Phosphoprotein</keyword>
<dbReference type="CDD" id="cd19930">
    <property type="entry name" value="REC_DesR-like"/>
    <property type="match status" value="1"/>
</dbReference>
<dbReference type="GO" id="GO:0006355">
    <property type="term" value="P:regulation of DNA-templated transcription"/>
    <property type="evidence" value="ECO:0007669"/>
    <property type="project" value="InterPro"/>
</dbReference>
<dbReference type="OrthoDB" id="9780153at2"/>
<feature type="modified residue" description="4-aspartylphosphate" evidence="5">
    <location>
        <position position="54"/>
    </location>
</feature>
<dbReference type="InterPro" id="IPR011006">
    <property type="entry name" value="CheY-like_superfamily"/>
</dbReference>
<dbReference type="PANTHER" id="PTHR43214">
    <property type="entry name" value="TWO-COMPONENT RESPONSE REGULATOR"/>
    <property type="match status" value="1"/>
</dbReference>
<dbReference type="PROSITE" id="PS50043">
    <property type="entry name" value="HTH_LUXR_2"/>
    <property type="match status" value="1"/>
</dbReference>
<evidence type="ECO:0000256" key="3">
    <source>
        <dbReference type="ARBA" id="ARBA00023125"/>
    </source>
</evidence>
<organism evidence="8 9">
    <name type="scientific">Paenibacillus antri</name>
    <dbReference type="NCBI Taxonomy" id="2582848"/>
    <lineage>
        <taxon>Bacteria</taxon>
        <taxon>Bacillati</taxon>
        <taxon>Bacillota</taxon>
        <taxon>Bacilli</taxon>
        <taxon>Bacillales</taxon>
        <taxon>Paenibacillaceae</taxon>
        <taxon>Paenibacillus</taxon>
    </lineage>
</organism>
<dbReference type="PRINTS" id="PR00038">
    <property type="entry name" value="HTHLUXR"/>
</dbReference>
<dbReference type="EMBL" id="VCIW01000031">
    <property type="protein sequence ID" value="TLS48641.1"/>
    <property type="molecule type" value="Genomic_DNA"/>
</dbReference>
<dbReference type="AlphaFoldDB" id="A0A5R9FYR8"/>
<proteinExistence type="predicted"/>
<evidence type="ECO:0000313" key="8">
    <source>
        <dbReference type="EMBL" id="TLS48641.1"/>
    </source>
</evidence>
<comment type="caution">
    <text evidence="8">The sequence shown here is derived from an EMBL/GenBank/DDBJ whole genome shotgun (WGS) entry which is preliminary data.</text>
</comment>
<evidence type="ECO:0000256" key="1">
    <source>
        <dbReference type="ARBA" id="ARBA00022553"/>
    </source>
</evidence>
<dbReference type="Pfam" id="PF00196">
    <property type="entry name" value="GerE"/>
    <property type="match status" value="1"/>
</dbReference>
<gene>
    <name evidence="8" type="ORF">FE782_29325</name>
</gene>
<dbReference type="GO" id="GO:0003677">
    <property type="term" value="F:DNA binding"/>
    <property type="evidence" value="ECO:0007669"/>
    <property type="project" value="UniProtKB-KW"/>
</dbReference>
<dbReference type="SMART" id="SM00448">
    <property type="entry name" value="REC"/>
    <property type="match status" value="1"/>
</dbReference>
<feature type="domain" description="HTH luxR-type" evidence="6">
    <location>
        <begin position="133"/>
        <end position="198"/>
    </location>
</feature>
<dbReference type="CDD" id="cd06170">
    <property type="entry name" value="LuxR_C_like"/>
    <property type="match status" value="1"/>
</dbReference>
<protein>
    <submittedName>
        <fullName evidence="8">Response regulator transcription factor</fullName>
    </submittedName>
</protein>
<reference evidence="8 9" key="1">
    <citation type="submission" date="2019-05" db="EMBL/GenBank/DDBJ databases">
        <authorList>
            <person name="Narsing Rao M.P."/>
            <person name="Li W.J."/>
        </authorList>
    </citation>
    <scope>NUCLEOTIDE SEQUENCE [LARGE SCALE GENOMIC DNA]</scope>
    <source>
        <strain evidence="8 9">SYSU_K30003</strain>
    </source>
</reference>
<dbReference type="SUPFAM" id="SSF46894">
    <property type="entry name" value="C-terminal effector domain of the bipartite response regulators"/>
    <property type="match status" value="1"/>
</dbReference>
<evidence type="ECO:0000259" key="6">
    <source>
        <dbReference type="PROSITE" id="PS50043"/>
    </source>
</evidence>
<keyword evidence="4" id="KW-0804">Transcription</keyword>
<dbReference type="PANTHER" id="PTHR43214:SF42">
    <property type="entry name" value="TRANSCRIPTIONAL REGULATORY PROTEIN DESR"/>
    <property type="match status" value="1"/>
</dbReference>
<dbReference type="PROSITE" id="PS50110">
    <property type="entry name" value="RESPONSE_REGULATORY"/>
    <property type="match status" value="1"/>
</dbReference>
<feature type="domain" description="Response regulatory" evidence="7">
    <location>
        <begin position="3"/>
        <end position="119"/>
    </location>
</feature>
<sequence length="200" mass="21572">MIRVVLAEDQRMLRGALAALLNMEDDLSIVGEGEDGKKALSLVRELRPDVCVLDVEMPLLSGLEVAEAIRDEGLPCRVLMLTTFARPGYLQRALAAGVAGYVLKDGSSGELADAIRKVHGGGRALSPELTFAAWEAPNPLTPRERDILLLAEQGLSSSAIAKRLFLSHGTVRNYMSELIGKLGVDNRVEAAAKARKQGWI</sequence>
<dbReference type="InterPro" id="IPR016032">
    <property type="entry name" value="Sig_transdc_resp-reg_C-effctor"/>
</dbReference>
<dbReference type="InterPro" id="IPR001789">
    <property type="entry name" value="Sig_transdc_resp-reg_receiver"/>
</dbReference>
<dbReference type="Pfam" id="PF00072">
    <property type="entry name" value="Response_reg"/>
    <property type="match status" value="1"/>
</dbReference>
<dbReference type="Gene3D" id="3.40.50.2300">
    <property type="match status" value="1"/>
</dbReference>
<dbReference type="InterPro" id="IPR039420">
    <property type="entry name" value="WalR-like"/>
</dbReference>
<keyword evidence="9" id="KW-1185">Reference proteome</keyword>
<name>A0A5R9FYR8_9BACL</name>
<evidence type="ECO:0000256" key="2">
    <source>
        <dbReference type="ARBA" id="ARBA00023015"/>
    </source>
</evidence>
<dbReference type="GO" id="GO:0000160">
    <property type="term" value="P:phosphorelay signal transduction system"/>
    <property type="evidence" value="ECO:0007669"/>
    <property type="project" value="InterPro"/>
</dbReference>
<evidence type="ECO:0000256" key="5">
    <source>
        <dbReference type="PROSITE-ProRule" id="PRU00169"/>
    </source>
</evidence>
<dbReference type="Proteomes" id="UP000309676">
    <property type="component" value="Unassembled WGS sequence"/>
</dbReference>
<dbReference type="SMART" id="SM00421">
    <property type="entry name" value="HTH_LUXR"/>
    <property type="match status" value="1"/>
</dbReference>
<evidence type="ECO:0000259" key="7">
    <source>
        <dbReference type="PROSITE" id="PS50110"/>
    </source>
</evidence>
<accession>A0A5R9FYR8</accession>